<protein>
    <submittedName>
        <fullName evidence="5">Hsp20/alpha crystallin family protein</fullName>
    </submittedName>
</protein>
<comment type="caution">
    <text evidence="5">The sequence shown here is derived from an EMBL/GenBank/DDBJ whole genome shotgun (WGS) entry which is preliminary data.</text>
</comment>
<sequence length="147" mass="16778">MSLIKYNSVVNDFVPTSFGHVIDRFFNESVARTGGSTAYSFVPKVDVFEDEKAFEVQVAVPGMNKEDFKIDINEDRLTISGERKYSKEKKENNFRSIETSYGSFSRTFTLPDNIDVNKIEAAYNNGILELTLPKDEKKMLKTSIRVK</sequence>
<organism evidence="5 6">
    <name type="scientific">Chryseotalea sanaruensis</name>
    <dbReference type="NCBI Taxonomy" id="2482724"/>
    <lineage>
        <taxon>Bacteria</taxon>
        <taxon>Pseudomonadati</taxon>
        <taxon>Bacteroidota</taxon>
        <taxon>Cytophagia</taxon>
        <taxon>Cytophagales</taxon>
        <taxon>Chryseotaleaceae</taxon>
        <taxon>Chryseotalea</taxon>
    </lineage>
</organism>
<dbReference type="PROSITE" id="PS51203">
    <property type="entry name" value="CS"/>
    <property type="match status" value="1"/>
</dbReference>
<dbReference type="AlphaFoldDB" id="A0A401UD17"/>
<dbReference type="EMBL" id="BHXQ01000005">
    <property type="protein sequence ID" value="GCC52774.1"/>
    <property type="molecule type" value="Genomic_DNA"/>
</dbReference>
<dbReference type="Pfam" id="PF00011">
    <property type="entry name" value="HSP20"/>
    <property type="match status" value="1"/>
</dbReference>
<dbReference type="InterPro" id="IPR007052">
    <property type="entry name" value="CS_dom"/>
</dbReference>
<feature type="domain" description="CS" evidence="4">
    <location>
        <begin position="40"/>
        <end position="147"/>
    </location>
</feature>
<evidence type="ECO:0000259" key="4">
    <source>
        <dbReference type="PROSITE" id="PS51203"/>
    </source>
</evidence>
<dbReference type="InterPro" id="IPR031107">
    <property type="entry name" value="Small_HSP"/>
</dbReference>
<dbReference type="PROSITE" id="PS01031">
    <property type="entry name" value="SHSP"/>
    <property type="match status" value="1"/>
</dbReference>
<dbReference type="CDD" id="cd06464">
    <property type="entry name" value="ACD_sHsps-like"/>
    <property type="match status" value="1"/>
</dbReference>
<evidence type="ECO:0000313" key="6">
    <source>
        <dbReference type="Proteomes" id="UP000288227"/>
    </source>
</evidence>
<evidence type="ECO:0000259" key="3">
    <source>
        <dbReference type="PROSITE" id="PS01031"/>
    </source>
</evidence>
<evidence type="ECO:0000256" key="1">
    <source>
        <dbReference type="PROSITE-ProRule" id="PRU00285"/>
    </source>
</evidence>
<dbReference type="Gene3D" id="2.60.40.790">
    <property type="match status" value="1"/>
</dbReference>
<dbReference type="Proteomes" id="UP000288227">
    <property type="component" value="Unassembled WGS sequence"/>
</dbReference>
<gene>
    <name evidence="5" type="ORF">SanaruYs_30130</name>
</gene>
<dbReference type="OrthoDB" id="9814487at2"/>
<keyword evidence="6" id="KW-1185">Reference proteome</keyword>
<dbReference type="InterPro" id="IPR002068">
    <property type="entry name" value="A-crystallin/Hsp20_dom"/>
</dbReference>
<dbReference type="PANTHER" id="PTHR11527">
    <property type="entry name" value="HEAT-SHOCK PROTEIN 20 FAMILY MEMBER"/>
    <property type="match status" value="1"/>
</dbReference>
<name>A0A401UD17_9BACT</name>
<comment type="similarity">
    <text evidence="1 2">Belongs to the small heat shock protein (HSP20) family.</text>
</comment>
<evidence type="ECO:0000256" key="2">
    <source>
        <dbReference type="RuleBase" id="RU003616"/>
    </source>
</evidence>
<dbReference type="InterPro" id="IPR008978">
    <property type="entry name" value="HSP20-like_chaperone"/>
</dbReference>
<reference evidence="5 6" key="1">
    <citation type="submission" date="2018-11" db="EMBL/GenBank/DDBJ databases">
        <title>Chryseotalea sanarue gen. nov., sp., nov., a member of the family Cytophagaceae, isolated from a brackish lake in Hamamatsu Japan.</title>
        <authorList>
            <person name="Maejima Y."/>
            <person name="Iino T."/>
            <person name="Muraguchi Y."/>
            <person name="Fukuda K."/>
            <person name="Ohkuma M."/>
            <person name="Moriuchi R."/>
            <person name="Dohra H."/>
            <person name="Kimbara K."/>
            <person name="Shintani M."/>
        </authorList>
    </citation>
    <scope>NUCLEOTIDE SEQUENCE [LARGE SCALE GENOMIC DNA]</scope>
    <source>
        <strain evidence="5 6">Ys</strain>
    </source>
</reference>
<proteinExistence type="inferred from homology"/>
<feature type="domain" description="SHSP" evidence="3">
    <location>
        <begin position="36"/>
        <end position="147"/>
    </location>
</feature>
<dbReference type="SUPFAM" id="SSF49764">
    <property type="entry name" value="HSP20-like chaperones"/>
    <property type="match status" value="1"/>
</dbReference>
<accession>A0A401UD17</accession>
<dbReference type="RefSeq" id="WP_127123420.1">
    <property type="nucleotide sequence ID" value="NZ_BHXQ01000005.1"/>
</dbReference>
<evidence type="ECO:0000313" key="5">
    <source>
        <dbReference type="EMBL" id="GCC52774.1"/>
    </source>
</evidence>